<reference evidence="1" key="2">
    <citation type="submission" date="2010-05" db="EMBL/GenBank/DDBJ databases">
        <title>The Genome Sequence of Magnaporthe poae strain ATCC 64411.</title>
        <authorList>
            <consortium name="The Broad Institute Genome Sequencing Platform"/>
            <consortium name="Broad Institute Genome Sequencing Center for Infectious Disease"/>
            <person name="Ma L.-J."/>
            <person name="Dead R."/>
            <person name="Young S."/>
            <person name="Zeng Q."/>
            <person name="Koehrsen M."/>
            <person name="Alvarado L."/>
            <person name="Berlin A."/>
            <person name="Chapman S.B."/>
            <person name="Chen Z."/>
            <person name="Freedman E."/>
            <person name="Gellesch M."/>
            <person name="Goldberg J."/>
            <person name="Griggs A."/>
            <person name="Gujja S."/>
            <person name="Heilman E.R."/>
            <person name="Heiman D."/>
            <person name="Hepburn T."/>
            <person name="Howarth C."/>
            <person name="Jen D."/>
            <person name="Larson L."/>
            <person name="Mehta T."/>
            <person name="Neiman D."/>
            <person name="Pearson M."/>
            <person name="Roberts A."/>
            <person name="Saif S."/>
            <person name="Shea T."/>
            <person name="Shenoy N."/>
            <person name="Sisk P."/>
            <person name="Stolte C."/>
            <person name="Sykes S."/>
            <person name="Walk T."/>
            <person name="White J."/>
            <person name="Yandava C."/>
            <person name="Haas B."/>
            <person name="Nusbaum C."/>
            <person name="Birren B."/>
        </authorList>
    </citation>
    <scope>NUCLEOTIDE SEQUENCE</scope>
    <source>
        <strain evidence="1">ATCC 64411</strain>
    </source>
</reference>
<evidence type="ECO:0000313" key="3">
    <source>
        <dbReference type="Proteomes" id="UP000011715"/>
    </source>
</evidence>
<gene>
    <name evidence="1" type="ORF">MAPG_03290</name>
</gene>
<dbReference type="OMA" id="YHDWEDL"/>
<dbReference type="AlphaFoldDB" id="A0A0C4DTL9"/>
<dbReference type="PANTHER" id="PTHR35020">
    <property type="entry name" value="N-ACETYLGLUCOSAMINE-INDUCED PROTEIN 1"/>
    <property type="match status" value="1"/>
</dbReference>
<dbReference type="GO" id="GO:0005737">
    <property type="term" value="C:cytoplasm"/>
    <property type="evidence" value="ECO:0007669"/>
    <property type="project" value="TreeGrafter"/>
</dbReference>
<dbReference type="InterPro" id="IPR022036">
    <property type="entry name" value="DUF3605"/>
</dbReference>
<protein>
    <recommendedName>
        <fullName evidence="4">N-acetylglucosamine-induced protein 1</fullName>
    </recommendedName>
</protein>
<proteinExistence type="predicted"/>
<reference evidence="3" key="1">
    <citation type="submission" date="2010-05" db="EMBL/GenBank/DDBJ databases">
        <title>The genome sequence of Magnaporthe poae strain ATCC 64411.</title>
        <authorList>
            <person name="Ma L.-J."/>
            <person name="Dead R."/>
            <person name="Young S."/>
            <person name="Zeng Q."/>
            <person name="Koehrsen M."/>
            <person name="Alvarado L."/>
            <person name="Berlin A."/>
            <person name="Chapman S.B."/>
            <person name="Chen Z."/>
            <person name="Freedman E."/>
            <person name="Gellesch M."/>
            <person name="Goldberg J."/>
            <person name="Griggs A."/>
            <person name="Gujja S."/>
            <person name="Heilman E.R."/>
            <person name="Heiman D."/>
            <person name="Hepburn T."/>
            <person name="Howarth C."/>
            <person name="Jen D."/>
            <person name="Larson L."/>
            <person name="Mehta T."/>
            <person name="Neiman D."/>
            <person name="Pearson M."/>
            <person name="Roberts A."/>
            <person name="Saif S."/>
            <person name="Shea T."/>
            <person name="Shenoy N."/>
            <person name="Sisk P."/>
            <person name="Stolte C."/>
            <person name="Sykes S."/>
            <person name="Walk T."/>
            <person name="White J."/>
            <person name="Yandava C."/>
            <person name="Haas B."/>
            <person name="Nusbaum C."/>
            <person name="Birren B."/>
        </authorList>
    </citation>
    <scope>NUCLEOTIDE SEQUENCE [LARGE SCALE GENOMIC DNA]</scope>
    <source>
        <strain evidence="3">ATCC 64411 / 73-15</strain>
    </source>
</reference>
<dbReference type="GO" id="GO:0006044">
    <property type="term" value="P:N-acetylglucosamine metabolic process"/>
    <property type="evidence" value="ECO:0007669"/>
    <property type="project" value="TreeGrafter"/>
</dbReference>
<dbReference type="VEuPathDB" id="FungiDB:MAPG_03290"/>
<reference evidence="2" key="5">
    <citation type="submission" date="2015-06" db="UniProtKB">
        <authorList>
            <consortium name="EnsemblFungi"/>
        </authorList>
    </citation>
    <scope>IDENTIFICATION</scope>
    <source>
        <strain evidence="2">ATCC 64411</strain>
    </source>
</reference>
<dbReference type="STRING" id="644358.A0A0C4DTL9"/>
<evidence type="ECO:0008006" key="4">
    <source>
        <dbReference type="Google" id="ProtNLM"/>
    </source>
</evidence>
<keyword evidence="3" id="KW-1185">Reference proteome</keyword>
<sequence>MAFKHPSSRFLATKDTAGYQPRNKKIFRPDSRFPLVACQKTRCLLYIQSGIRYFLRRAVLKTARMGDRGNTASIEEPPFPLTDVDKWVLSQTDEEFKYHNWDELREIIDSNKLEVLKRKPSDLRKYMKWTAETKAEYGSMTKYIMVHRLPKIWGEPPFKPVSLVPFQDSSDYRVLTNDWPYGLAAGISHIVVWSRTAIPTDPETGDMTPESRRTVADFVKRFFADTLGPGGENRVMWFKNWVALQSVRTLEHIHVMVRDVEPAVLAKWTEELECHREK</sequence>
<accession>A0A0C4DTL9</accession>
<dbReference type="eggNOG" id="ENOG502S263">
    <property type="taxonomic scope" value="Eukaryota"/>
</dbReference>
<evidence type="ECO:0000313" key="1">
    <source>
        <dbReference type="EMBL" id="KLU84245.1"/>
    </source>
</evidence>
<reference evidence="1" key="3">
    <citation type="submission" date="2011-03" db="EMBL/GenBank/DDBJ databases">
        <title>Annotation of Magnaporthe poae ATCC 64411.</title>
        <authorList>
            <person name="Ma L.-J."/>
            <person name="Dead R."/>
            <person name="Young S.K."/>
            <person name="Zeng Q."/>
            <person name="Gargeya S."/>
            <person name="Fitzgerald M."/>
            <person name="Haas B."/>
            <person name="Abouelleil A."/>
            <person name="Alvarado L."/>
            <person name="Arachchi H.M."/>
            <person name="Berlin A."/>
            <person name="Brown A."/>
            <person name="Chapman S.B."/>
            <person name="Chen Z."/>
            <person name="Dunbar C."/>
            <person name="Freedman E."/>
            <person name="Gearin G."/>
            <person name="Gellesch M."/>
            <person name="Goldberg J."/>
            <person name="Griggs A."/>
            <person name="Gujja S."/>
            <person name="Heiman D."/>
            <person name="Howarth C."/>
            <person name="Larson L."/>
            <person name="Lui A."/>
            <person name="MacDonald P.J.P."/>
            <person name="Mehta T."/>
            <person name="Montmayeur A."/>
            <person name="Murphy C."/>
            <person name="Neiman D."/>
            <person name="Pearson M."/>
            <person name="Priest M."/>
            <person name="Roberts A."/>
            <person name="Saif S."/>
            <person name="Shea T."/>
            <person name="Shenoy N."/>
            <person name="Sisk P."/>
            <person name="Stolte C."/>
            <person name="Sykes S."/>
            <person name="Yandava C."/>
            <person name="Wortman J."/>
            <person name="Nusbaum C."/>
            <person name="Birren B."/>
        </authorList>
    </citation>
    <scope>NUCLEOTIDE SEQUENCE</scope>
    <source>
        <strain evidence="1">ATCC 64411</strain>
    </source>
</reference>
<name>A0A0C4DTL9_MAGP6</name>
<dbReference type="Proteomes" id="UP000011715">
    <property type="component" value="Unassembled WGS sequence"/>
</dbReference>
<dbReference type="PANTHER" id="PTHR35020:SF2">
    <property type="entry name" value="N-ACETYLGLUCOSAMINE-INDUCED PROTEIN 1"/>
    <property type="match status" value="1"/>
</dbReference>
<reference evidence="2" key="4">
    <citation type="journal article" date="2015" name="G3 (Bethesda)">
        <title>Genome sequences of three phytopathogenic species of the Magnaporthaceae family of fungi.</title>
        <authorList>
            <person name="Okagaki L.H."/>
            <person name="Nunes C.C."/>
            <person name="Sailsbery J."/>
            <person name="Clay B."/>
            <person name="Brown D."/>
            <person name="John T."/>
            <person name="Oh Y."/>
            <person name="Young N."/>
            <person name="Fitzgerald M."/>
            <person name="Haas B.J."/>
            <person name="Zeng Q."/>
            <person name="Young S."/>
            <person name="Adiconis X."/>
            <person name="Fan L."/>
            <person name="Levin J.Z."/>
            <person name="Mitchell T.K."/>
            <person name="Okubara P.A."/>
            <person name="Farman M.L."/>
            <person name="Kohn L.M."/>
            <person name="Birren B."/>
            <person name="Ma L.-J."/>
            <person name="Dean R.A."/>
        </authorList>
    </citation>
    <scope>NUCLEOTIDE SEQUENCE</scope>
    <source>
        <strain evidence="2">ATCC 64411 / 73-15</strain>
    </source>
</reference>
<dbReference type="EMBL" id="ADBL01000791">
    <property type="status" value="NOT_ANNOTATED_CDS"/>
    <property type="molecule type" value="Genomic_DNA"/>
</dbReference>
<evidence type="ECO:0000313" key="2">
    <source>
        <dbReference type="EnsemblFungi" id="MAPG_03290T0"/>
    </source>
</evidence>
<dbReference type="OrthoDB" id="498286at2759"/>
<dbReference type="EMBL" id="GL876967">
    <property type="protein sequence ID" value="KLU84245.1"/>
    <property type="molecule type" value="Genomic_DNA"/>
</dbReference>
<dbReference type="Pfam" id="PF12239">
    <property type="entry name" value="DUF3605"/>
    <property type="match status" value="1"/>
</dbReference>
<organism evidence="2 3">
    <name type="scientific">Magnaporthiopsis poae (strain ATCC 64411 / 73-15)</name>
    <name type="common">Kentucky bluegrass fungus</name>
    <name type="synonym">Magnaporthe poae</name>
    <dbReference type="NCBI Taxonomy" id="644358"/>
    <lineage>
        <taxon>Eukaryota</taxon>
        <taxon>Fungi</taxon>
        <taxon>Dikarya</taxon>
        <taxon>Ascomycota</taxon>
        <taxon>Pezizomycotina</taxon>
        <taxon>Sordariomycetes</taxon>
        <taxon>Sordariomycetidae</taxon>
        <taxon>Magnaporthales</taxon>
        <taxon>Magnaporthaceae</taxon>
        <taxon>Magnaporthiopsis</taxon>
    </lineage>
</organism>
<dbReference type="EnsemblFungi" id="MAPG_03290T0">
    <property type="protein sequence ID" value="MAPG_03290T0"/>
    <property type="gene ID" value="MAPG_03290"/>
</dbReference>